<name>A0AAD7WRS8_9TELE</name>
<feature type="region of interest" description="Disordered" evidence="1">
    <location>
        <begin position="1"/>
        <end position="96"/>
    </location>
</feature>
<keyword evidence="3" id="KW-1185">Reference proteome</keyword>
<protein>
    <submittedName>
        <fullName evidence="2">Uncharacterized protein</fullName>
    </submittedName>
</protein>
<dbReference type="Proteomes" id="UP001221898">
    <property type="component" value="Unassembled WGS sequence"/>
</dbReference>
<accession>A0AAD7WRS8</accession>
<comment type="caution">
    <text evidence="2">The sequence shown here is derived from an EMBL/GenBank/DDBJ whole genome shotgun (WGS) entry which is preliminary data.</text>
</comment>
<dbReference type="EMBL" id="JAINUG010000041">
    <property type="protein sequence ID" value="KAJ8406887.1"/>
    <property type="molecule type" value="Genomic_DNA"/>
</dbReference>
<evidence type="ECO:0000256" key="1">
    <source>
        <dbReference type="SAM" id="MobiDB-lite"/>
    </source>
</evidence>
<organism evidence="2 3">
    <name type="scientific">Aldrovandia affinis</name>
    <dbReference type="NCBI Taxonomy" id="143900"/>
    <lineage>
        <taxon>Eukaryota</taxon>
        <taxon>Metazoa</taxon>
        <taxon>Chordata</taxon>
        <taxon>Craniata</taxon>
        <taxon>Vertebrata</taxon>
        <taxon>Euteleostomi</taxon>
        <taxon>Actinopterygii</taxon>
        <taxon>Neopterygii</taxon>
        <taxon>Teleostei</taxon>
        <taxon>Notacanthiformes</taxon>
        <taxon>Halosauridae</taxon>
        <taxon>Aldrovandia</taxon>
    </lineage>
</organism>
<evidence type="ECO:0000313" key="3">
    <source>
        <dbReference type="Proteomes" id="UP001221898"/>
    </source>
</evidence>
<proteinExistence type="predicted"/>
<feature type="compositionally biased region" description="Basic and acidic residues" evidence="1">
    <location>
        <begin position="16"/>
        <end position="57"/>
    </location>
</feature>
<gene>
    <name evidence="2" type="ORF">AAFF_G00291630</name>
</gene>
<evidence type="ECO:0000313" key="2">
    <source>
        <dbReference type="EMBL" id="KAJ8406887.1"/>
    </source>
</evidence>
<dbReference type="AlphaFoldDB" id="A0AAD7WRS8"/>
<sequence length="96" mass="10999">MPSGAWGSSSRTGHTGRSEAHLGSMEHRWKQQERWSDPSPKRWRGRLDGETEHERARSLSLTKAPARPPRLLSLPPWREPQRGAQTPSGRRGNRQR</sequence>
<reference evidence="2" key="1">
    <citation type="journal article" date="2023" name="Science">
        <title>Genome structures resolve the early diversification of teleost fishes.</title>
        <authorList>
            <person name="Parey E."/>
            <person name="Louis A."/>
            <person name="Montfort J."/>
            <person name="Bouchez O."/>
            <person name="Roques C."/>
            <person name="Iampietro C."/>
            <person name="Lluch J."/>
            <person name="Castinel A."/>
            <person name="Donnadieu C."/>
            <person name="Desvignes T."/>
            <person name="Floi Bucao C."/>
            <person name="Jouanno E."/>
            <person name="Wen M."/>
            <person name="Mejri S."/>
            <person name="Dirks R."/>
            <person name="Jansen H."/>
            <person name="Henkel C."/>
            <person name="Chen W.J."/>
            <person name="Zahm M."/>
            <person name="Cabau C."/>
            <person name="Klopp C."/>
            <person name="Thompson A.W."/>
            <person name="Robinson-Rechavi M."/>
            <person name="Braasch I."/>
            <person name="Lecointre G."/>
            <person name="Bobe J."/>
            <person name="Postlethwait J.H."/>
            <person name="Berthelot C."/>
            <person name="Roest Crollius H."/>
            <person name="Guiguen Y."/>
        </authorList>
    </citation>
    <scope>NUCLEOTIDE SEQUENCE</scope>
    <source>
        <strain evidence="2">NC1722</strain>
    </source>
</reference>